<evidence type="ECO:0000313" key="3">
    <source>
        <dbReference type="Proteomes" id="UP000031572"/>
    </source>
</evidence>
<name>A0A0C1YNW4_9BURK</name>
<reference evidence="2 3" key="1">
    <citation type="submission" date="2014-12" db="EMBL/GenBank/DDBJ databases">
        <title>Denitrispirillum autotrophicum gen. nov., sp. nov., Denitrifying, Facultatively Autotrophic Bacteria Isolated from Rice Paddy Soil.</title>
        <authorList>
            <person name="Ishii S."/>
            <person name="Ashida N."/>
            <person name="Ohno H."/>
            <person name="Otsuka S."/>
            <person name="Yokota A."/>
            <person name="Senoo K."/>
        </authorList>
    </citation>
    <scope>NUCLEOTIDE SEQUENCE [LARGE SCALE GENOMIC DNA]</scope>
    <source>
        <strain evidence="2 3">TSA66</strain>
    </source>
</reference>
<dbReference type="AlphaFoldDB" id="A0A0C1YNW4"/>
<accession>A0A0C1YNW4</accession>
<evidence type="ECO:0000313" key="2">
    <source>
        <dbReference type="EMBL" id="KIF82282.1"/>
    </source>
</evidence>
<proteinExistence type="predicted"/>
<dbReference type="Proteomes" id="UP000031572">
    <property type="component" value="Unassembled WGS sequence"/>
</dbReference>
<dbReference type="OrthoDB" id="9151209at2"/>
<sequence>MKQYWQKLATKIDALTLRERVIIFAMAALIMVVLINAMLLDPQYAKQKQLSERIKLEQSQIAAMQAEIQAKATGQNHDPDSANRVRLGQLEQQFMQMQNTLQGMQKGLISPDRMSSLLEDILRQNRKLRLLSLKTLPAVAAVDAVVSDKKAMEEKTAVQASGSGKDPTNSKPANEAFVYRHGVELVIQGNYLDIMDYLTQLESMQWQVFWGEAKLDVEEYPTNKLTLTLYTLSLDKKWLNI</sequence>
<comment type="caution">
    <text evidence="2">The sequence shown here is derived from an EMBL/GenBank/DDBJ whole genome shotgun (WGS) entry which is preliminary data.</text>
</comment>
<dbReference type="RefSeq" id="WP_040040955.1">
    <property type="nucleotide sequence ID" value="NZ_JWJG01000028.1"/>
</dbReference>
<protein>
    <submittedName>
        <fullName evidence="2">MSHA biogenesis protein MshJ</fullName>
    </submittedName>
</protein>
<dbReference type="EMBL" id="JWJG01000028">
    <property type="protein sequence ID" value="KIF82282.1"/>
    <property type="molecule type" value="Genomic_DNA"/>
</dbReference>
<keyword evidence="3" id="KW-1185">Reference proteome</keyword>
<gene>
    <name evidence="2" type="ORF">TSA66_18080</name>
</gene>
<feature type="transmembrane region" description="Helical" evidence="1">
    <location>
        <begin position="21"/>
        <end position="40"/>
    </location>
</feature>
<dbReference type="STRING" id="709839.TSA66_18080"/>
<keyword evidence="1" id="KW-0472">Membrane</keyword>
<evidence type="ECO:0000256" key="1">
    <source>
        <dbReference type="SAM" id="Phobius"/>
    </source>
</evidence>
<keyword evidence="1" id="KW-1133">Transmembrane helix</keyword>
<keyword evidence="1" id="KW-0812">Transmembrane</keyword>
<organism evidence="2 3">
    <name type="scientific">Noviherbaspirillum autotrophicum</name>
    <dbReference type="NCBI Taxonomy" id="709839"/>
    <lineage>
        <taxon>Bacteria</taxon>
        <taxon>Pseudomonadati</taxon>
        <taxon>Pseudomonadota</taxon>
        <taxon>Betaproteobacteria</taxon>
        <taxon>Burkholderiales</taxon>
        <taxon>Oxalobacteraceae</taxon>
        <taxon>Noviherbaspirillum</taxon>
    </lineage>
</organism>